<dbReference type="EMBL" id="UINC01013920">
    <property type="protein sequence ID" value="SVA59759.1"/>
    <property type="molecule type" value="Genomic_DNA"/>
</dbReference>
<dbReference type="SUPFAM" id="SSF53901">
    <property type="entry name" value="Thiolase-like"/>
    <property type="match status" value="1"/>
</dbReference>
<gene>
    <name evidence="1" type="ORF">METZ01_LOCUS112613</name>
</gene>
<protein>
    <recommendedName>
        <fullName evidence="2">Beta-ketoacyl synthase C-terminal domain-containing protein</fullName>
    </recommendedName>
</protein>
<dbReference type="InterPro" id="IPR016039">
    <property type="entry name" value="Thiolase-like"/>
</dbReference>
<dbReference type="AlphaFoldDB" id="A0A381X4T1"/>
<sequence length="42" mass="4559">MPDPKCNLDYTPINAVEKNVSIAINNSFGFGGTNSTLVFQKI</sequence>
<evidence type="ECO:0008006" key="2">
    <source>
        <dbReference type="Google" id="ProtNLM"/>
    </source>
</evidence>
<proteinExistence type="predicted"/>
<dbReference type="GO" id="GO:0016746">
    <property type="term" value="F:acyltransferase activity"/>
    <property type="evidence" value="ECO:0007669"/>
    <property type="project" value="InterPro"/>
</dbReference>
<dbReference type="Gene3D" id="3.40.47.10">
    <property type="match status" value="1"/>
</dbReference>
<organism evidence="1">
    <name type="scientific">marine metagenome</name>
    <dbReference type="NCBI Taxonomy" id="408172"/>
    <lineage>
        <taxon>unclassified sequences</taxon>
        <taxon>metagenomes</taxon>
        <taxon>ecological metagenomes</taxon>
    </lineage>
</organism>
<reference evidence="1" key="1">
    <citation type="submission" date="2018-05" db="EMBL/GenBank/DDBJ databases">
        <authorList>
            <person name="Lanie J.A."/>
            <person name="Ng W.-L."/>
            <person name="Kazmierczak K.M."/>
            <person name="Andrzejewski T.M."/>
            <person name="Davidsen T.M."/>
            <person name="Wayne K.J."/>
            <person name="Tettelin H."/>
            <person name="Glass J.I."/>
            <person name="Rusch D."/>
            <person name="Podicherti R."/>
            <person name="Tsui H.-C.T."/>
            <person name="Winkler M.E."/>
        </authorList>
    </citation>
    <scope>NUCLEOTIDE SEQUENCE</scope>
</reference>
<accession>A0A381X4T1</accession>
<name>A0A381X4T1_9ZZZZ</name>
<evidence type="ECO:0000313" key="1">
    <source>
        <dbReference type="EMBL" id="SVA59759.1"/>
    </source>
</evidence>